<evidence type="ECO:0000256" key="3">
    <source>
        <dbReference type="ARBA" id="ARBA00022884"/>
    </source>
</evidence>
<comment type="function">
    <text evidence="7">Binds directly to 16S ribosomal RNA.</text>
</comment>
<dbReference type="PANTHER" id="PTHR33398:SF1">
    <property type="entry name" value="SMALL RIBOSOMAL SUBUNIT PROTEIN BS20C"/>
    <property type="match status" value="1"/>
</dbReference>
<proteinExistence type="inferred from homology"/>
<dbReference type="InterPro" id="IPR002583">
    <property type="entry name" value="Ribosomal_bS20"/>
</dbReference>
<dbReference type="GO" id="GO:0005829">
    <property type="term" value="C:cytosol"/>
    <property type="evidence" value="ECO:0007669"/>
    <property type="project" value="TreeGrafter"/>
</dbReference>
<evidence type="ECO:0000256" key="6">
    <source>
        <dbReference type="ARBA" id="ARBA00035136"/>
    </source>
</evidence>
<evidence type="ECO:0000313" key="10">
    <source>
        <dbReference type="Proteomes" id="UP000178109"/>
    </source>
</evidence>
<dbReference type="SUPFAM" id="SSF46992">
    <property type="entry name" value="Ribosomal protein S20"/>
    <property type="match status" value="1"/>
</dbReference>
<organism evidence="9 10">
    <name type="scientific">Candidatus Komeilibacteria bacterium RIFCSPLOWO2_02_FULL_48_11</name>
    <dbReference type="NCBI Taxonomy" id="1798553"/>
    <lineage>
        <taxon>Bacteria</taxon>
        <taxon>Candidatus Komeiliibacteriota</taxon>
    </lineage>
</organism>
<keyword evidence="3 7" id="KW-0694">RNA-binding</keyword>
<evidence type="ECO:0000256" key="2">
    <source>
        <dbReference type="ARBA" id="ARBA00022730"/>
    </source>
</evidence>
<sequence>MPIKQSAVKELRKTKKRTARNRSAKSNIKDALKKVTKALQSKDIVAARAAAQEAVKILDKAAAKHIIHRNKAARKKSRVFAAIKKIEADKRG</sequence>
<dbReference type="PANTHER" id="PTHR33398">
    <property type="entry name" value="30S RIBOSOMAL PROTEIN S20"/>
    <property type="match status" value="1"/>
</dbReference>
<dbReference type="GO" id="GO:0015935">
    <property type="term" value="C:small ribosomal subunit"/>
    <property type="evidence" value="ECO:0007669"/>
    <property type="project" value="TreeGrafter"/>
</dbReference>
<dbReference type="HAMAP" id="MF_00500">
    <property type="entry name" value="Ribosomal_bS20"/>
    <property type="match status" value="1"/>
</dbReference>
<feature type="compositionally biased region" description="Basic residues" evidence="8">
    <location>
        <begin position="12"/>
        <end position="23"/>
    </location>
</feature>
<evidence type="ECO:0000256" key="4">
    <source>
        <dbReference type="ARBA" id="ARBA00022980"/>
    </source>
</evidence>
<keyword evidence="4 7" id="KW-0689">Ribosomal protein</keyword>
<dbReference type="InterPro" id="IPR036510">
    <property type="entry name" value="Ribosomal_bS20_sf"/>
</dbReference>
<evidence type="ECO:0000256" key="8">
    <source>
        <dbReference type="SAM" id="MobiDB-lite"/>
    </source>
</evidence>
<protein>
    <recommendedName>
        <fullName evidence="6 7">Small ribosomal subunit protein bS20</fullName>
    </recommendedName>
</protein>
<dbReference type="EMBL" id="MHKO01000047">
    <property type="protein sequence ID" value="OGY91424.1"/>
    <property type="molecule type" value="Genomic_DNA"/>
</dbReference>
<gene>
    <name evidence="7" type="primary">rpsT</name>
    <name evidence="9" type="ORF">A3H70_00155</name>
</gene>
<dbReference type="Gene3D" id="1.20.58.110">
    <property type="entry name" value="Ribosomal protein S20"/>
    <property type="match status" value="1"/>
</dbReference>
<dbReference type="GO" id="GO:0006412">
    <property type="term" value="P:translation"/>
    <property type="evidence" value="ECO:0007669"/>
    <property type="project" value="UniProtKB-UniRule"/>
</dbReference>
<name>A0A1G2BQM2_9BACT</name>
<dbReference type="GO" id="GO:0070181">
    <property type="term" value="F:small ribosomal subunit rRNA binding"/>
    <property type="evidence" value="ECO:0007669"/>
    <property type="project" value="TreeGrafter"/>
</dbReference>
<dbReference type="Proteomes" id="UP000178109">
    <property type="component" value="Unassembled WGS sequence"/>
</dbReference>
<keyword evidence="2 7" id="KW-0699">rRNA-binding</keyword>
<evidence type="ECO:0000256" key="1">
    <source>
        <dbReference type="ARBA" id="ARBA00007634"/>
    </source>
</evidence>
<evidence type="ECO:0000313" key="9">
    <source>
        <dbReference type="EMBL" id="OGY91424.1"/>
    </source>
</evidence>
<evidence type="ECO:0000256" key="5">
    <source>
        <dbReference type="ARBA" id="ARBA00023274"/>
    </source>
</evidence>
<dbReference type="AlphaFoldDB" id="A0A1G2BQM2"/>
<dbReference type="Pfam" id="PF01649">
    <property type="entry name" value="Ribosomal_S20p"/>
    <property type="match status" value="1"/>
</dbReference>
<reference evidence="9 10" key="1">
    <citation type="journal article" date="2016" name="Nat. Commun.">
        <title>Thousands of microbial genomes shed light on interconnected biogeochemical processes in an aquifer system.</title>
        <authorList>
            <person name="Anantharaman K."/>
            <person name="Brown C.T."/>
            <person name="Hug L.A."/>
            <person name="Sharon I."/>
            <person name="Castelle C.J."/>
            <person name="Probst A.J."/>
            <person name="Thomas B.C."/>
            <person name="Singh A."/>
            <person name="Wilkins M.J."/>
            <person name="Karaoz U."/>
            <person name="Brodie E.L."/>
            <person name="Williams K.H."/>
            <person name="Hubbard S.S."/>
            <person name="Banfield J.F."/>
        </authorList>
    </citation>
    <scope>NUCLEOTIDE SEQUENCE [LARGE SCALE GENOMIC DNA]</scope>
</reference>
<dbReference type="NCBIfam" id="TIGR00029">
    <property type="entry name" value="S20"/>
    <property type="match status" value="1"/>
</dbReference>
<keyword evidence="5 7" id="KW-0687">Ribonucleoprotein</keyword>
<comment type="caution">
    <text evidence="9">The sequence shown here is derived from an EMBL/GenBank/DDBJ whole genome shotgun (WGS) entry which is preliminary data.</text>
</comment>
<feature type="region of interest" description="Disordered" evidence="8">
    <location>
        <begin position="1"/>
        <end position="28"/>
    </location>
</feature>
<dbReference type="GO" id="GO:0003735">
    <property type="term" value="F:structural constituent of ribosome"/>
    <property type="evidence" value="ECO:0007669"/>
    <property type="project" value="InterPro"/>
</dbReference>
<comment type="similarity">
    <text evidence="1 7">Belongs to the bacterial ribosomal protein bS20 family.</text>
</comment>
<accession>A0A1G2BQM2</accession>
<dbReference type="STRING" id="1798553.A3H70_00155"/>
<evidence type="ECO:0000256" key="7">
    <source>
        <dbReference type="HAMAP-Rule" id="MF_00500"/>
    </source>
</evidence>